<dbReference type="InterPro" id="IPR001584">
    <property type="entry name" value="Integrase_cat-core"/>
</dbReference>
<proteinExistence type="predicted"/>
<dbReference type="GO" id="GO:0015074">
    <property type="term" value="P:DNA integration"/>
    <property type="evidence" value="ECO:0007669"/>
    <property type="project" value="InterPro"/>
</dbReference>
<evidence type="ECO:0000259" key="1">
    <source>
        <dbReference type="PROSITE" id="PS50994"/>
    </source>
</evidence>
<keyword evidence="3" id="KW-1185">Reference proteome</keyword>
<reference evidence="2" key="1">
    <citation type="submission" date="2018-05" db="EMBL/GenBank/DDBJ databases">
        <title>Draft genome of Mucuna pruriens seed.</title>
        <authorList>
            <person name="Nnadi N.E."/>
            <person name="Vos R."/>
            <person name="Hasami M.H."/>
            <person name="Devisetty U.K."/>
            <person name="Aguiy J.C."/>
        </authorList>
    </citation>
    <scope>NUCLEOTIDE SEQUENCE [LARGE SCALE GENOMIC DNA]</scope>
    <source>
        <strain evidence="2">JCA_2017</strain>
    </source>
</reference>
<dbReference type="OrthoDB" id="1936587at2759"/>
<dbReference type="GO" id="GO:0003676">
    <property type="term" value="F:nucleic acid binding"/>
    <property type="evidence" value="ECO:0007669"/>
    <property type="project" value="InterPro"/>
</dbReference>
<comment type="caution">
    <text evidence="2">The sequence shown here is derived from an EMBL/GenBank/DDBJ whole genome shotgun (WGS) entry which is preliminary data.</text>
</comment>
<gene>
    <name evidence="2" type="primary">pol</name>
    <name evidence="2" type="ORF">CR513_54183</name>
</gene>
<dbReference type="PROSITE" id="PS50994">
    <property type="entry name" value="INTEGRASE"/>
    <property type="match status" value="1"/>
</dbReference>
<dbReference type="PANTHER" id="PTHR48475">
    <property type="entry name" value="RIBONUCLEASE H"/>
    <property type="match status" value="1"/>
</dbReference>
<sequence length="166" mass="19395">MFEVSRESDTVILLVLHRTILAYCQVIEEEADRKPWYHDIKQYLKNKEYPHGASENNKKTLRRMARGFFNIIYRYGIPSRIITDNGTNLNNKMMTELCEQFKINHHNSTPYRPKENGAVEAVDKNIKKIVQKMVRTTIRTSMGDMPYSLVYGMEAVLPIEIEIPSL</sequence>
<dbReference type="AlphaFoldDB" id="A0A371ELS6"/>
<dbReference type="PANTHER" id="PTHR48475:SF1">
    <property type="entry name" value="RNASE H TYPE-1 DOMAIN-CONTAINING PROTEIN"/>
    <property type="match status" value="1"/>
</dbReference>
<dbReference type="Gene3D" id="3.30.420.10">
    <property type="entry name" value="Ribonuclease H-like superfamily/Ribonuclease H"/>
    <property type="match status" value="1"/>
</dbReference>
<dbReference type="Proteomes" id="UP000257109">
    <property type="component" value="Unassembled WGS sequence"/>
</dbReference>
<feature type="non-terminal residue" evidence="2">
    <location>
        <position position="1"/>
    </location>
</feature>
<dbReference type="InterPro" id="IPR036397">
    <property type="entry name" value="RNaseH_sf"/>
</dbReference>
<evidence type="ECO:0000313" key="3">
    <source>
        <dbReference type="Proteomes" id="UP000257109"/>
    </source>
</evidence>
<dbReference type="InterPro" id="IPR012337">
    <property type="entry name" value="RNaseH-like_sf"/>
</dbReference>
<dbReference type="EMBL" id="QJKJ01013164">
    <property type="protein sequence ID" value="RDX67001.1"/>
    <property type="molecule type" value="Genomic_DNA"/>
</dbReference>
<evidence type="ECO:0000313" key="2">
    <source>
        <dbReference type="EMBL" id="RDX67001.1"/>
    </source>
</evidence>
<organism evidence="2 3">
    <name type="scientific">Mucuna pruriens</name>
    <name type="common">Velvet bean</name>
    <name type="synonym">Dolichos pruriens</name>
    <dbReference type="NCBI Taxonomy" id="157652"/>
    <lineage>
        <taxon>Eukaryota</taxon>
        <taxon>Viridiplantae</taxon>
        <taxon>Streptophyta</taxon>
        <taxon>Embryophyta</taxon>
        <taxon>Tracheophyta</taxon>
        <taxon>Spermatophyta</taxon>
        <taxon>Magnoliopsida</taxon>
        <taxon>eudicotyledons</taxon>
        <taxon>Gunneridae</taxon>
        <taxon>Pentapetalae</taxon>
        <taxon>rosids</taxon>
        <taxon>fabids</taxon>
        <taxon>Fabales</taxon>
        <taxon>Fabaceae</taxon>
        <taxon>Papilionoideae</taxon>
        <taxon>50 kb inversion clade</taxon>
        <taxon>NPAAA clade</taxon>
        <taxon>indigoferoid/millettioid clade</taxon>
        <taxon>Phaseoleae</taxon>
        <taxon>Mucuna</taxon>
    </lineage>
</organism>
<feature type="domain" description="Integrase catalytic" evidence="1">
    <location>
        <begin position="53"/>
        <end position="166"/>
    </location>
</feature>
<dbReference type="SUPFAM" id="SSF53098">
    <property type="entry name" value="Ribonuclease H-like"/>
    <property type="match status" value="1"/>
</dbReference>
<protein>
    <submittedName>
        <fullName evidence="2">Pol polyprotein</fullName>
    </submittedName>
</protein>
<accession>A0A371ELS6</accession>
<name>A0A371ELS6_MUCPR</name>